<reference evidence="3 4" key="1">
    <citation type="journal article" date="2007" name="Proc. Natl. Acad. Sci. U.S.A.">
        <title>Characterization of a marine gammaproteobacterium capable of aerobic anoxygenic photosynthesis.</title>
        <authorList>
            <person name="Fuchs B.M."/>
            <person name="Spring S."/>
            <person name="Teeling H."/>
            <person name="Quast C."/>
            <person name="Wulf J."/>
            <person name="Schattenhofer M."/>
            <person name="Yan S."/>
            <person name="Ferriera S."/>
            <person name="Johnson J."/>
            <person name="Glockner F.O."/>
            <person name="Amann R."/>
        </authorList>
    </citation>
    <scope>NUCLEOTIDE SEQUENCE [LARGE SCALE GENOMIC DNA]</scope>
    <source>
        <strain evidence="3">KT71</strain>
    </source>
</reference>
<dbReference type="Pfam" id="PF18734">
    <property type="entry name" value="HEPN_AbiU2"/>
    <property type="match status" value="1"/>
</dbReference>
<evidence type="ECO:0000256" key="1">
    <source>
        <dbReference type="SAM" id="MobiDB-lite"/>
    </source>
</evidence>
<dbReference type="STRING" id="314285.KT71_09147"/>
<dbReference type="AlphaFoldDB" id="A4A4R0"/>
<organism evidence="3 4">
    <name type="scientific">Congregibacter litoralis KT71</name>
    <dbReference type="NCBI Taxonomy" id="314285"/>
    <lineage>
        <taxon>Bacteria</taxon>
        <taxon>Pseudomonadati</taxon>
        <taxon>Pseudomonadota</taxon>
        <taxon>Gammaproteobacteria</taxon>
        <taxon>Cellvibrionales</taxon>
        <taxon>Halieaceae</taxon>
        <taxon>Congregibacter</taxon>
    </lineage>
</organism>
<reference evidence="3 4" key="2">
    <citation type="journal article" date="2009" name="PLoS ONE">
        <title>The photosynthetic apparatus and its regulation in the aerobic gammaproteobacterium Congregibacter litoralis gen. nov., sp. nov.</title>
        <authorList>
            <person name="Spring S."/>
            <person name="Lunsdorf H."/>
            <person name="Fuchs B.M."/>
            <person name="Tindall B.J."/>
        </authorList>
    </citation>
    <scope>NUCLEOTIDE SEQUENCE [LARGE SCALE GENOMIC DNA]</scope>
    <source>
        <strain evidence="3">KT71</strain>
    </source>
</reference>
<feature type="domain" description="HEPN AbiU2-like" evidence="2">
    <location>
        <begin position="5"/>
        <end position="213"/>
    </location>
</feature>
<feature type="region of interest" description="Disordered" evidence="1">
    <location>
        <begin position="246"/>
        <end position="267"/>
    </location>
</feature>
<proteinExistence type="predicted"/>
<accession>A4A4R0</accession>
<sequence>MNGDDKKLIKHTDHLVAFMVSIIRKWRVTQALRLGQYPAIRENGLAATGFDVCTDTLFYSVIHDLDALMFDEGRRTPSLRTSLQILDRPGVEARFRARFLSSAACDGGSQTQDGSEFDNTMQRLRAEIPAVIDGGDATACRRARDRYTAHFWLQDDGCDYKRLDLQHFGLSLDTPNRLIKRLRPRIDDLCLVTQRDAHAWDTYAQQSEQISDELATELGGQAGFMPDIEEMKPQIEAIVRELANRGREPGVSQQGNKAGINIVRADD</sequence>
<keyword evidence="4" id="KW-1185">Reference proteome</keyword>
<comment type="caution">
    <text evidence="3">The sequence shown here is derived from an EMBL/GenBank/DDBJ whole genome shotgun (WGS) entry which is preliminary data.</text>
</comment>
<evidence type="ECO:0000259" key="2">
    <source>
        <dbReference type="Pfam" id="PF18734"/>
    </source>
</evidence>
<name>A4A4R0_9GAMM</name>
<dbReference type="InterPro" id="IPR040704">
    <property type="entry name" value="HEPN_AbiU2"/>
</dbReference>
<gene>
    <name evidence="3" type="ORF">KT71_09147</name>
</gene>
<dbReference type="eggNOG" id="ENOG5031ACG">
    <property type="taxonomic scope" value="Bacteria"/>
</dbReference>
<dbReference type="RefSeq" id="WP_023660213.1">
    <property type="nucleotide sequence ID" value="NZ_CM002299.1"/>
</dbReference>
<evidence type="ECO:0000313" key="3">
    <source>
        <dbReference type="EMBL" id="EAQ98781.2"/>
    </source>
</evidence>
<dbReference type="HOGENOM" id="CLU_1040950_0_0_6"/>
<evidence type="ECO:0000313" key="4">
    <source>
        <dbReference type="Proteomes" id="UP000019205"/>
    </source>
</evidence>
<protein>
    <recommendedName>
        <fullName evidence="2">HEPN AbiU2-like domain-containing protein</fullName>
    </recommendedName>
</protein>
<dbReference type="EMBL" id="AAOA02000003">
    <property type="protein sequence ID" value="EAQ98781.2"/>
    <property type="molecule type" value="Genomic_DNA"/>
</dbReference>
<dbReference type="Proteomes" id="UP000019205">
    <property type="component" value="Chromosome"/>
</dbReference>